<evidence type="ECO:0000256" key="1">
    <source>
        <dbReference type="SAM" id="MobiDB-lite"/>
    </source>
</evidence>
<feature type="region of interest" description="Disordered" evidence="1">
    <location>
        <begin position="1"/>
        <end position="21"/>
    </location>
</feature>
<evidence type="ECO:0000313" key="2">
    <source>
        <dbReference type="EMBL" id="GAA2260110.1"/>
    </source>
</evidence>
<accession>A0ABN3EJQ2</accession>
<feature type="compositionally biased region" description="Low complexity" evidence="1">
    <location>
        <begin position="10"/>
        <end position="20"/>
    </location>
</feature>
<dbReference type="Proteomes" id="UP001500305">
    <property type="component" value="Unassembled WGS sequence"/>
</dbReference>
<keyword evidence="3" id="KW-1185">Reference proteome</keyword>
<reference evidence="2 3" key="1">
    <citation type="journal article" date="2019" name="Int. J. Syst. Evol. Microbiol.">
        <title>The Global Catalogue of Microorganisms (GCM) 10K type strain sequencing project: providing services to taxonomists for standard genome sequencing and annotation.</title>
        <authorList>
            <consortium name="The Broad Institute Genomics Platform"/>
            <consortium name="The Broad Institute Genome Sequencing Center for Infectious Disease"/>
            <person name="Wu L."/>
            <person name="Ma J."/>
        </authorList>
    </citation>
    <scope>NUCLEOTIDE SEQUENCE [LARGE SCALE GENOMIC DNA]</scope>
    <source>
        <strain evidence="2 3">JCM 7356</strain>
    </source>
</reference>
<sequence length="140" mass="14352">MPARYERQQPLSSAALSAPARTIQPKSPVELLAAPSPDDAAPDSGPVKLRRFVVDVGPVPGSATAVLPAARPGRRIGPANAVAPRLDELTDGAGAVADALDAAATIGLTRIDDGPRRFIVVLPEDGGRPLVARGKRGLLS</sequence>
<comment type="caution">
    <text evidence="2">The sequence shown here is derived from an EMBL/GenBank/DDBJ whole genome shotgun (WGS) entry which is preliminary data.</text>
</comment>
<organism evidence="2 3">
    <name type="scientific">Kitasatospora cystarginea</name>
    <dbReference type="NCBI Taxonomy" id="58350"/>
    <lineage>
        <taxon>Bacteria</taxon>
        <taxon>Bacillati</taxon>
        <taxon>Actinomycetota</taxon>
        <taxon>Actinomycetes</taxon>
        <taxon>Kitasatosporales</taxon>
        <taxon>Streptomycetaceae</taxon>
        <taxon>Kitasatospora</taxon>
    </lineage>
</organism>
<name>A0ABN3EJQ2_9ACTN</name>
<evidence type="ECO:0000313" key="3">
    <source>
        <dbReference type="Proteomes" id="UP001500305"/>
    </source>
</evidence>
<proteinExistence type="predicted"/>
<dbReference type="EMBL" id="BAAATR010000025">
    <property type="protein sequence ID" value="GAA2260110.1"/>
    <property type="molecule type" value="Genomic_DNA"/>
</dbReference>
<protein>
    <submittedName>
        <fullName evidence="2">Uncharacterized protein</fullName>
    </submittedName>
</protein>
<gene>
    <name evidence="2" type="ORF">GCM10010430_50210</name>
</gene>